<gene>
    <name evidence="1" type="ORF">HZI73_25935</name>
</gene>
<dbReference type="Pfam" id="PF20765">
    <property type="entry name" value="Phage_tail_terminator_8"/>
    <property type="match status" value="1"/>
</dbReference>
<dbReference type="KEGG" id="vpy:HZI73_25935"/>
<dbReference type="Proteomes" id="UP000683246">
    <property type="component" value="Chromosome"/>
</dbReference>
<sequence length="138" mass="15990">MVNQVKQGIKDKLVSLYPTYHVYLEEDTPANLLKPALRIQCLKKTTQNQRENLMKNIQLGIVCLLEDADRDMIYWQISDQLDEAMTYVDLEGIRLRTGEKTSNITDGQLHYTFNLQLVTHEAVEAGPIMQRLDKHMEV</sequence>
<organism evidence="1 2">
    <name type="scientific">Vallitalea pronyensis</name>
    <dbReference type="NCBI Taxonomy" id="1348613"/>
    <lineage>
        <taxon>Bacteria</taxon>
        <taxon>Bacillati</taxon>
        <taxon>Bacillota</taxon>
        <taxon>Clostridia</taxon>
        <taxon>Lachnospirales</taxon>
        <taxon>Vallitaleaceae</taxon>
        <taxon>Vallitalea</taxon>
    </lineage>
</organism>
<dbReference type="RefSeq" id="WP_212696227.1">
    <property type="nucleotide sequence ID" value="NZ_CP058649.1"/>
</dbReference>
<evidence type="ECO:0000313" key="1">
    <source>
        <dbReference type="EMBL" id="QUI25523.1"/>
    </source>
</evidence>
<accession>A0A8J8MQD3</accession>
<dbReference type="InterPro" id="IPR049254">
    <property type="entry name" value="Phage_tail_terminator"/>
</dbReference>
<keyword evidence="2" id="KW-1185">Reference proteome</keyword>
<proteinExistence type="predicted"/>
<name>A0A8J8MQD3_9FIRM</name>
<reference evidence="1" key="1">
    <citation type="submission" date="2020-07" db="EMBL/GenBank/DDBJ databases">
        <title>Vallitalea pronyensis genome.</title>
        <authorList>
            <person name="Postec A."/>
        </authorList>
    </citation>
    <scope>NUCLEOTIDE SEQUENCE</scope>
    <source>
        <strain evidence="1">FatNI3</strain>
    </source>
</reference>
<dbReference type="EMBL" id="CP058649">
    <property type="protein sequence ID" value="QUI25523.1"/>
    <property type="molecule type" value="Genomic_DNA"/>
</dbReference>
<dbReference type="AlphaFoldDB" id="A0A8J8MQD3"/>
<protein>
    <submittedName>
        <fullName evidence="1">Uncharacterized protein</fullName>
    </submittedName>
</protein>
<evidence type="ECO:0000313" key="2">
    <source>
        <dbReference type="Proteomes" id="UP000683246"/>
    </source>
</evidence>